<feature type="compositionally biased region" description="Low complexity" evidence="1">
    <location>
        <begin position="408"/>
        <end position="419"/>
    </location>
</feature>
<dbReference type="InterPro" id="IPR000198">
    <property type="entry name" value="RhoGAP_dom"/>
</dbReference>
<dbReference type="Proteomes" id="UP000038830">
    <property type="component" value="Unassembled WGS sequence"/>
</dbReference>
<gene>
    <name evidence="3" type="ORF">BN1211_0476</name>
</gene>
<dbReference type="SUPFAM" id="SSF48350">
    <property type="entry name" value="GTPase activation domain, GAP"/>
    <property type="match status" value="1"/>
</dbReference>
<dbReference type="SMART" id="SM00324">
    <property type="entry name" value="RhoGAP"/>
    <property type="match status" value="1"/>
</dbReference>
<name>A0A0H5BYK8_CYBJN</name>
<dbReference type="CDD" id="cd00170">
    <property type="entry name" value="SEC14"/>
    <property type="match status" value="1"/>
</dbReference>
<sequence length="516" mass="59485">MEFQVKKAFFKADTVDPFTGLPIYVFDSNYLPNLEGLECDKRTLEELMMKAFKRIIQRVPNAPYSLVCFTSGFKSFNGSNNGASWVTLLKCYQLFPQAFKENMKKAYVVHESWIVRSFTQILTNVVQLKKFKRDDGKIQYCRDLTELSKFVDITKLRISLAVYLYDLEFADKLIIPYTVKHNSADYLQYRGLIEERILTRLLLEGDQYPLVFTRPGSQRKLNILADAIERGHYLDLSQWDIYVMGTLCLTTLRKRDEPLIDIDLIELPIRDDLNYTLMTFHRMQLSDESYLLFARLHEIWINMCSKSETTRHDLKSISKAVTPGLCKERTSLKNNDRLIIGQRFIKNLLEYWTEIDKAHSKSKPSEVVIKVEKRKERPDPPPSRKVSFKTNGVEFRTIPSRPLPEVPDTTSRTVSDSSTLPVSSLPVENNNSTELLTIDDVDIGSNRSTQTNQVLTDATTSLNKMPMPTVKRPKPITKFAEGYSSIEGKKKVSKLAQLYEERLVGLQILDEIEKKG</sequence>
<feature type="region of interest" description="Disordered" evidence="1">
    <location>
        <begin position="398"/>
        <end position="428"/>
    </location>
</feature>
<dbReference type="Gene3D" id="3.40.525.10">
    <property type="entry name" value="CRAL-TRIO lipid binding domain"/>
    <property type="match status" value="1"/>
</dbReference>
<dbReference type="InterPro" id="IPR036865">
    <property type="entry name" value="CRAL-TRIO_dom_sf"/>
</dbReference>
<feature type="domain" description="Rho-GAP" evidence="2">
    <location>
        <begin position="188"/>
        <end position="357"/>
    </location>
</feature>
<reference evidence="4" key="1">
    <citation type="journal article" date="2015" name="J. Biotechnol.">
        <title>The structure of the Cyberlindnera jadinii genome and its relation to Candida utilis analyzed by the occurrence of single nucleotide polymorphisms.</title>
        <authorList>
            <person name="Rupp O."/>
            <person name="Brinkrolf K."/>
            <person name="Buerth C."/>
            <person name="Kunigo M."/>
            <person name="Schneider J."/>
            <person name="Jaenicke S."/>
            <person name="Goesmann A."/>
            <person name="Puehler A."/>
            <person name="Jaeger K.-E."/>
            <person name="Ernst J.F."/>
        </authorList>
    </citation>
    <scope>NUCLEOTIDE SEQUENCE [LARGE SCALE GENOMIC DNA]</scope>
    <source>
        <strain evidence="4">ATCC 18201 / CBS 1600 / BCRC 20928 / JCM 3617 / NBRC 0987 / NRRL Y-1542</strain>
    </source>
</reference>
<dbReference type="GO" id="GO:0007264">
    <property type="term" value="P:small GTPase-mediated signal transduction"/>
    <property type="evidence" value="ECO:0007669"/>
    <property type="project" value="TreeGrafter"/>
</dbReference>
<dbReference type="Gene3D" id="1.10.555.10">
    <property type="entry name" value="Rho GTPase activation protein"/>
    <property type="match status" value="1"/>
</dbReference>
<dbReference type="GO" id="GO:0005096">
    <property type="term" value="F:GTPase activator activity"/>
    <property type="evidence" value="ECO:0007669"/>
    <property type="project" value="TreeGrafter"/>
</dbReference>
<dbReference type="InterPro" id="IPR008936">
    <property type="entry name" value="Rho_GTPase_activation_prot"/>
</dbReference>
<evidence type="ECO:0000256" key="1">
    <source>
        <dbReference type="SAM" id="MobiDB-lite"/>
    </source>
</evidence>
<protein>
    <recommendedName>
        <fullName evidence="2">Rho-GAP domain-containing protein</fullName>
    </recommendedName>
</protein>
<evidence type="ECO:0000313" key="3">
    <source>
        <dbReference type="EMBL" id="CEP20575.1"/>
    </source>
</evidence>
<accession>A0A0H5BYK8</accession>
<organism evidence="3 4">
    <name type="scientific">Cyberlindnera jadinii (strain ATCC 18201 / CBS 1600 / BCRC 20928 / JCM 3617 / NBRC 0987 / NRRL Y-1542)</name>
    <name type="common">Torula yeast</name>
    <name type="synonym">Candida utilis</name>
    <dbReference type="NCBI Taxonomy" id="983966"/>
    <lineage>
        <taxon>Eukaryota</taxon>
        <taxon>Fungi</taxon>
        <taxon>Dikarya</taxon>
        <taxon>Ascomycota</taxon>
        <taxon>Saccharomycotina</taxon>
        <taxon>Saccharomycetes</taxon>
        <taxon>Phaffomycetales</taxon>
        <taxon>Phaffomycetaceae</taxon>
        <taxon>Cyberlindnera</taxon>
    </lineage>
</organism>
<proteinExistence type="predicted"/>
<dbReference type="GO" id="GO:0005737">
    <property type="term" value="C:cytoplasm"/>
    <property type="evidence" value="ECO:0007669"/>
    <property type="project" value="TreeGrafter"/>
</dbReference>
<dbReference type="Pfam" id="PF13716">
    <property type="entry name" value="CRAL_TRIO_2"/>
    <property type="match status" value="1"/>
</dbReference>
<dbReference type="AlphaFoldDB" id="A0A0H5BYK8"/>
<evidence type="ECO:0000313" key="4">
    <source>
        <dbReference type="Proteomes" id="UP000038830"/>
    </source>
</evidence>
<evidence type="ECO:0000259" key="2">
    <source>
        <dbReference type="SMART" id="SM00324"/>
    </source>
</evidence>
<dbReference type="PANTHER" id="PTHR45808:SF2">
    <property type="entry name" value="RHO GTPASE-ACTIVATING PROTEIN 68F"/>
    <property type="match status" value="1"/>
</dbReference>
<dbReference type="InterPro" id="IPR001251">
    <property type="entry name" value="CRAL-TRIO_dom"/>
</dbReference>
<dbReference type="PANTHER" id="PTHR45808">
    <property type="entry name" value="RHO GTPASE-ACTIVATING PROTEIN 68F"/>
    <property type="match status" value="1"/>
</dbReference>
<dbReference type="EMBL" id="CDQK01000001">
    <property type="protein sequence ID" value="CEP20575.1"/>
    <property type="molecule type" value="Genomic_DNA"/>
</dbReference>